<proteinExistence type="predicted"/>
<sequence length="160" mass="17303">MKYISLLILCLCWLGCTLPAAAQTAPCTGEAYTTNATFFRASATGQSSDVTASKKKALSAARNALSGQIQTKANQALSSQSQFGEAERNAFRNLIQRTTLQEGAHLKVICEDSQQKGGRFHTQLVVELSKAQVLNTLQQQIQADATLKGKFQADKFKAAF</sequence>
<dbReference type="EMBL" id="AMCI01003208">
    <property type="protein sequence ID" value="EJX00823.1"/>
    <property type="molecule type" value="Genomic_DNA"/>
</dbReference>
<protein>
    <submittedName>
        <fullName evidence="1">Lipoprotein</fullName>
    </submittedName>
</protein>
<gene>
    <name evidence="1" type="ORF">EVA_11055</name>
</gene>
<keyword evidence="1" id="KW-0449">Lipoprotein</keyword>
<organism evidence="1">
    <name type="scientific">gut metagenome</name>
    <dbReference type="NCBI Taxonomy" id="749906"/>
    <lineage>
        <taxon>unclassified sequences</taxon>
        <taxon>metagenomes</taxon>
        <taxon>organismal metagenomes</taxon>
    </lineage>
</organism>
<accession>J9GG94</accession>
<reference evidence="1" key="1">
    <citation type="journal article" date="2012" name="PLoS ONE">
        <title>Gene sets for utilization of primary and secondary nutrition supplies in the distal gut of endangered iberian lynx.</title>
        <authorList>
            <person name="Alcaide M."/>
            <person name="Messina E."/>
            <person name="Richter M."/>
            <person name="Bargiela R."/>
            <person name="Peplies J."/>
            <person name="Huws S.A."/>
            <person name="Newbold C.J."/>
            <person name="Golyshin P.N."/>
            <person name="Simon M.A."/>
            <person name="Lopez G."/>
            <person name="Yakimov M.M."/>
            <person name="Ferrer M."/>
        </authorList>
    </citation>
    <scope>NUCLEOTIDE SEQUENCE</scope>
</reference>
<evidence type="ECO:0000313" key="1">
    <source>
        <dbReference type="EMBL" id="EJX00823.1"/>
    </source>
</evidence>
<dbReference type="AlphaFoldDB" id="J9GG94"/>
<comment type="caution">
    <text evidence="1">The sequence shown here is derived from an EMBL/GenBank/DDBJ whole genome shotgun (WGS) entry which is preliminary data.</text>
</comment>
<name>J9GG94_9ZZZZ</name>